<organism evidence="2 3">
    <name type="scientific">Bacteroides nordii</name>
    <dbReference type="NCBI Taxonomy" id="291645"/>
    <lineage>
        <taxon>Bacteria</taxon>
        <taxon>Pseudomonadati</taxon>
        <taxon>Bacteroidota</taxon>
        <taxon>Bacteroidia</taxon>
        <taxon>Bacteroidales</taxon>
        <taxon>Bacteroidaceae</taxon>
        <taxon>Bacteroides</taxon>
    </lineage>
</organism>
<evidence type="ECO:0000313" key="2">
    <source>
        <dbReference type="EMBL" id="RHB34249.1"/>
    </source>
</evidence>
<feature type="transmembrane region" description="Helical" evidence="1">
    <location>
        <begin position="136"/>
        <end position="156"/>
    </location>
</feature>
<comment type="caution">
    <text evidence="2">The sequence shown here is derived from an EMBL/GenBank/DDBJ whole genome shotgun (WGS) entry which is preliminary data.</text>
</comment>
<dbReference type="RefSeq" id="WP_122201774.1">
    <property type="nucleotide sequence ID" value="NZ_CABJFV010000010.1"/>
</dbReference>
<dbReference type="AlphaFoldDB" id="A0A413VL42"/>
<keyword evidence="1" id="KW-0472">Membrane</keyword>
<feature type="transmembrane region" description="Helical" evidence="1">
    <location>
        <begin position="93"/>
        <end position="116"/>
    </location>
</feature>
<evidence type="ECO:0000256" key="1">
    <source>
        <dbReference type="SAM" id="Phobius"/>
    </source>
</evidence>
<reference evidence="2 3" key="1">
    <citation type="submission" date="2018-08" db="EMBL/GenBank/DDBJ databases">
        <title>A genome reference for cultivated species of the human gut microbiota.</title>
        <authorList>
            <person name="Zou Y."/>
            <person name="Xue W."/>
            <person name="Luo G."/>
        </authorList>
    </citation>
    <scope>NUCLEOTIDE SEQUENCE [LARGE SCALE GENOMIC DNA]</scope>
    <source>
        <strain evidence="2 3">AM40-30BH</strain>
    </source>
</reference>
<dbReference type="Proteomes" id="UP000284379">
    <property type="component" value="Unassembled WGS sequence"/>
</dbReference>
<keyword evidence="1" id="KW-0812">Transmembrane</keyword>
<gene>
    <name evidence="2" type="ORF">DW888_13730</name>
</gene>
<feature type="transmembrane region" description="Helical" evidence="1">
    <location>
        <begin position="176"/>
        <end position="196"/>
    </location>
</feature>
<proteinExistence type="predicted"/>
<protein>
    <submittedName>
        <fullName evidence="2">DUF2975 domain-containing protein</fullName>
    </submittedName>
</protein>
<evidence type="ECO:0000313" key="3">
    <source>
        <dbReference type="Proteomes" id="UP000284379"/>
    </source>
</evidence>
<keyword evidence="1" id="KW-1133">Transmembrane helix</keyword>
<sequence length="206" mass="23624">MGKMKAIKILGILVFVMFMVTALKDAVPGFIDGWNEAGDSREYIGEKGTYTTDFSVKAEPVAEDSLLNKTFDKKVPYSVACIRTVVKTPSWYMMYQCCTVPFIILCIYGIYCLVRVVFSAIRGDVFTRKNVKRMRYFIYSVILLGVCMEGGNYFLYSDWTSQILLDGYEVKSYSIKYPWMMFSILALFIEIFAVGVKLKEEQELTI</sequence>
<name>A0A413VL42_9BACE</name>
<dbReference type="InterPro" id="IPR021354">
    <property type="entry name" value="DUF2975"/>
</dbReference>
<dbReference type="Pfam" id="PF11188">
    <property type="entry name" value="DUF2975"/>
    <property type="match status" value="1"/>
</dbReference>
<accession>A0A413VL42</accession>
<dbReference type="EMBL" id="QSGO01000010">
    <property type="protein sequence ID" value="RHB34249.1"/>
    <property type="molecule type" value="Genomic_DNA"/>
</dbReference>